<dbReference type="InterPro" id="IPR010131">
    <property type="entry name" value="MdtP/NodT-like"/>
</dbReference>
<dbReference type="Gene3D" id="2.20.200.10">
    <property type="entry name" value="Outer membrane efflux proteins (OEP)"/>
    <property type="match status" value="1"/>
</dbReference>
<comment type="subcellular location">
    <subcellularLocation>
        <location evidence="2">Cell membrane</location>
        <topology evidence="2">Lipid-anchor</topology>
    </subcellularLocation>
</comment>
<evidence type="ECO:0000256" key="2">
    <source>
        <dbReference type="RuleBase" id="RU362097"/>
    </source>
</evidence>
<keyword evidence="2" id="KW-0812">Transmembrane</keyword>
<proteinExistence type="inferred from homology"/>
<keyword evidence="2" id="KW-0564">Palmitate</keyword>
<sequence length="482" mass="51425">MPMRTYWLFALLPVLSACTVGPDYVGPPDKGISSRFVRMEDTAVIATPLVARWWETLDDPILDGIEERALRANPNMAASQARLRQARAMLRIERANAAPNVAAGALAGHGRVPESGSGAAGAMIPALVGTDERSFDLYTAAFDASWEIDLFGGRRRGVEAATATAQAAEATLADAQVSLTAEVAHAYIGLRDTQKRIVLAKRSVELQQQMLDLTRQQFERGVASALDVERLSMQFENTNARVAPLVAQAEGFMNALAWLCGEQPGALDAILDPPRPAPLPPPAVAIGDPEAMLRRRPDVRAAERRLAADTARIGVAEAARFPRLSWMGVIGIGGTQPSDLTHLDDFVALGAPTLQWSVLNFGRVQGQIRQRESARDEAEALYDAAVLGALRDTEDALARFRAGRATVAILARAKASADRSANLTQQNYRAGRASLIDALGAERHRIDAEDGLSAATAGLTADYVALQKALGLGWLDGGVSAG</sequence>
<dbReference type="Gene3D" id="1.20.1600.10">
    <property type="entry name" value="Outer membrane efflux proteins (OEP)"/>
    <property type="match status" value="1"/>
</dbReference>
<name>B0T9U7_CAUSK</name>
<dbReference type="Pfam" id="PF02321">
    <property type="entry name" value="OEP"/>
    <property type="match status" value="2"/>
</dbReference>
<gene>
    <name evidence="3" type="ordered locus">Caul_5379</name>
</gene>
<dbReference type="PANTHER" id="PTHR30203:SF25">
    <property type="entry name" value="OUTER MEMBRANE PROTEIN-RELATED"/>
    <property type="match status" value="1"/>
</dbReference>
<dbReference type="HOGENOM" id="CLU_012817_13_0_5"/>
<dbReference type="NCBIfam" id="TIGR01845">
    <property type="entry name" value="outer_NodT"/>
    <property type="match status" value="1"/>
</dbReference>
<dbReference type="SUPFAM" id="SSF56954">
    <property type="entry name" value="Outer membrane efflux proteins (OEP)"/>
    <property type="match status" value="1"/>
</dbReference>
<dbReference type="eggNOG" id="COG1538">
    <property type="taxonomic scope" value="Bacteria"/>
</dbReference>
<geneLocation type="plasmid" evidence="3">
    <name>pCAUL02</name>
</geneLocation>
<reference evidence="3" key="1">
    <citation type="submission" date="2008-01" db="EMBL/GenBank/DDBJ databases">
        <title>Complete sequence of plasmid2 pCAUL02 of Caulobacter sp. K31.</title>
        <authorList>
            <consortium name="US DOE Joint Genome Institute"/>
            <person name="Copeland A."/>
            <person name="Lucas S."/>
            <person name="Lapidus A."/>
            <person name="Barry K."/>
            <person name="Glavina del Rio T."/>
            <person name="Dalin E."/>
            <person name="Tice H."/>
            <person name="Pitluck S."/>
            <person name="Bruce D."/>
            <person name="Goodwin L."/>
            <person name="Thompson L.S."/>
            <person name="Brettin T."/>
            <person name="Detter J.C."/>
            <person name="Han C."/>
            <person name="Schmutz J."/>
            <person name="Larimer F."/>
            <person name="Land M."/>
            <person name="Hauser L."/>
            <person name="Kyrpides N."/>
            <person name="Kim E."/>
            <person name="Stephens C."/>
            <person name="Richardson P."/>
        </authorList>
    </citation>
    <scope>NUCLEOTIDE SEQUENCE [LARGE SCALE GENOMIC DNA]</scope>
    <source>
        <strain evidence="3">K31</strain>
        <plasmid evidence="3">pCAUL02</plasmid>
    </source>
</reference>
<keyword evidence="2" id="KW-0472">Membrane</keyword>
<dbReference type="PANTHER" id="PTHR30203">
    <property type="entry name" value="OUTER MEMBRANE CATION EFFLUX PROTEIN"/>
    <property type="match status" value="1"/>
</dbReference>
<organism evidence="3">
    <name type="scientific">Caulobacter sp. (strain K31)</name>
    <dbReference type="NCBI Taxonomy" id="366602"/>
    <lineage>
        <taxon>Bacteria</taxon>
        <taxon>Pseudomonadati</taxon>
        <taxon>Pseudomonadota</taxon>
        <taxon>Alphaproteobacteria</taxon>
        <taxon>Caulobacterales</taxon>
        <taxon>Caulobacteraceae</taxon>
        <taxon>Caulobacter</taxon>
    </lineage>
</organism>
<dbReference type="PROSITE" id="PS51257">
    <property type="entry name" value="PROKAR_LIPOPROTEIN"/>
    <property type="match status" value="1"/>
</dbReference>
<comment type="similarity">
    <text evidence="1 2">Belongs to the outer membrane factor (OMF) (TC 1.B.17) family.</text>
</comment>
<evidence type="ECO:0000256" key="1">
    <source>
        <dbReference type="ARBA" id="ARBA00007613"/>
    </source>
</evidence>
<keyword evidence="3" id="KW-0614">Plasmid</keyword>
<dbReference type="GO" id="GO:0015562">
    <property type="term" value="F:efflux transmembrane transporter activity"/>
    <property type="evidence" value="ECO:0007669"/>
    <property type="project" value="InterPro"/>
</dbReference>
<protein>
    <submittedName>
        <fullName evidence="3">RND efflux system, outer membrane lipoprotein, NodT family</fullName>
    </submittedName>
</protein>
<dbReference type="InterPro" id="IPR003423">
    <property type="entry name" value="OMP_efflux"/>
</dbReference>
<accession>B0T9U7</accession>
<evidence type="ECO:0000313" key="3">
    <source>
        <dbReference type="EMBL" id="ABZ74496.1"/>
    </source>
</evidence>
<dbReference type="AlphaFoldDB" id="B0T9U7"/>
<keyword evidence="2 3" id="KW-0449">Lipoprotein</keyword>
<dbReference type="KEGG" id="cak:Caul_5379"/>
<keyword evidence="2" id="KW-1134">Transmembrane beta strand</keyword>
<dbReference type="GO" id="GO:0005886">
    <property type="term" value="C:plasma membrane"/>
    <property type="evidence" value="ECO:0007669"/>
    <property type="project" value="UniProtKB-SubCell"/>
</dbReference>
<dbReference type="EMBL" id="CP000929">
    <property type="protein sequence ID" value="ABZ74496.1"/>
    <property type="molecule type" value="Genomic_DNA"/>
</dbReference>